<feature type="region of interest" description="Disordered" evidence="1">
    <location>
        <begin position="1"/>
        <end position="25"/>
    </location>
</feature>
<proteinExistence type="predicted"/>
<protein>
    <submittedName>
        <fullName evidence="2">Type III secretion apparatus protein RspB</fullName>
    </submittedName>
</protein>
<reference evidence="2 3" key="1">
    <citation type="submission" date="2019-11" db="EMBL/GenBank/DDBJ databases">
        <title>Pseudmonas karstica sp. nov. and Pseudomonas spelaei sp. nov. from caves.</title>
        <authorList>
            <person name="Zeman M."/>
        </authorList>
    </citation>
    <scope>NUCLEOTIDE SEQUENCE [LARGE SCALE GENOMIC DNA]</scope>
    <source>
        <strain evidence="2 3">CCM 7891</strain>
    </source>
</reference>
<dbReference type="EMBL" id="WLYI01000015">
    <property type="protein sequence ID" value="MTD19947.1"/>
    <property type="molecule type" value="Genomic_DNA"/>
</dbReference>
<accession>A0A7X2UZA3</accession>
<dbReference type="AlphaFoldDB" id="A0A7X2UZA3"/>
<dbReference type="GO" id="GO:0030254">
    <property type="term" value="P:protein secretion by the type III secretion system"/>
    <property type="evidence" value="ECO:0007669"/>
    <property type="project" value="InterPro"/>
</dbReference>
<sequence>MRIDEYISPGRTGPQSSYKTPDSLTSSTDVDFFTSTLERSSPPITATVTAGASSLLTGASEQLINSKNRLNKSLKAISKDANMDELKKYPKELSNSLLMSQLLVKSLGKASQCIEKITNLQ</sequence>
<evidence type="ECO:0000256" key="1">
    <source>
        <dbReference type="SAM" id="MobiDB-lite"/>
    </source>
</evidence>
<dbReference type="OrthoDB" id="6897857at2"/>
<evidence type="ECO:0000313" key="3">
    <source>
        <dbReference type="Proteomes" id="UP000431485"/>
    </source>
</evidence>
<evidence type="ECO:0000313" key="2">
    <source>
        <dbReference type="EMBL" id="MTD19947.1"/>
    </source>
</evidence>
<dbReference type="Proteomes" id="UP000431485">
    <property type="component" value="Unassembled WGS sequence"/>
</dbReference>
<comment type="caution">
    <text evidence="2">The sequence shown here is derived from an EMBL/GenBank/DDBJ whole genome shotgun (WGS) entry which is preliminary data.</text>
</comment>
<gene>
    <name evidence="2" type="ORF">GIR22_12545</name>
</gene>
<name>A0A7X2UZA3_9PSED</name>
<keyword evidence="3" id="KW-1185">Reference proteome</keyword>
<dbReference type="RefSeq" id="WP_154743626.1">
    <property type="nucleotide sequence ID" value="NZ_JBHSTG010000008.1"/>
</dbReference>
<dbReference type="InterPro" id="IPR012670">
    <property type="entry name" value="T3SS_YscI/HrpB"/>
</dbReference>
<dbReference type="Pfam" id="PF17001">
    <property type="entry name" value="T3SS_basalb_I"/>
    <property type="match status" value="1"/>
</dbReference>
<organism evidence="2 3">
    <name type="scientific">Pseudomonas karstica</name>
    <dbReference type="NCBI Taxonomy" id="1055468"/>
    <lineage>
        <taxon>Bacteria</taxon>
        <taxon>Pseudomonadati</taxon>
        <taxon>Pseudomonadota</taxon>
        <taxon>Gammaproteobacteria</taxon>
        <taxon>Pseudomonadales</taxon>
        <taxon>Pseudomonadaceae</taxon>
        <taxon>Pseudomonas</taxon>
    </lineage>
</organism>